<name>A0A448TRY5_9PAST</name>
<dbReference type="PANTHER" id="PTHR34227:SF12">
    <property type="entry name" value="CHAPERONE PROTEIN YCDY"/>
    <property type="match status" value="1"/>
</dbReference>
<dbReference type="EMBL" id="LR134510">
    <property type="protein sequence ID" value="VEJ08611.1"/>
    <property type="molecule type" value="Genomic_DNA"/>
</dbReference>
<dbReference type="InterPro" id="IPR026269">
    <property type="entry name" value="DmsD-type"/>
</dbReference>
<dbReference type="KEGG" id="adp:NCTC12871_00013"/>
<dbReference type="Gene3D" id="1.10.3480.10">
    <property type="entry name" value="TorD-like"/>
    <property type="match status" value="2"/>
</dbReference>
<dbReference type="PIRSF" id="PIRSF004690">
    <property type="entry name" value="DmsD"/>
    <property type="match status" value="1"/>
</dbReference>
<dbReference type="OrthoDB" id="5684843at2"/>
<keyword evidence="2" id="KW-1185">Reference proteome</keyword>
<evidence type="ECO:0000313" key="1">
    <source>
        <dbReference type="EMBL" id="VEJ08611.1"/>
    </source>
</evidence>
<dbReference type="PANTHER" id="PTHR34227">
    <property type="entry name" value="CHAPERONE PROTEIN YCDY"/>
    <property type="match status" value="1"/>
</dbReference>
<evidence type="ECO:0000313" key="2">
    <source>
        <dbReference type="Proteomes" id="UP000279799"/>
    </source>
</evidence>
<gene>
    <name evidence="1" type="primary">ycdY</name>
    <name evidence="1" type="ORF">NCTC12871_00013</name>
</gene>
<sequence>MQNQTNNFSEFSLLSRLFGNLYYRDPNDAVLTNVFTWLQQGGLQNAWALEEDKATKDALASLQMKIDSKALSEEYHYLFDADGKVGTEISSIINLDELKAFREERAMPELERIDHVAGLLLTAAWIEDNLDSTQAQTQFFQYFLLPVSAKWLPLIEQHARLPFYRQLAYLTRELLSAMADELEETE</sequence>
<dbReference type="Proteomes" id="UP000279799">
    <property type="component" value="Chromosome"/>
</dbReference>
<accession>A0A448TRY5</accession>
<dbReference type="RefSeq" id="WP_126597838.1">
    <property type="nucleotide sequence ID" value="NZ_LR134510.1"/>
</dbReference>
<organism evidence="1 2">
    <name type="scientific">Actinobacillus delphinicola</name>
    <dbReference type="NCBI Taxonomy" id="51161"/>
    <lineage>
        <taxon>Bacteria</taxon>
        <taxon>Pseudomonadati</taxon>
        <taxon>Pseudomonadota</taxon>
        <taxon>Gammaproteobacteria</taxon>
        <taxon>Pasteurellales</taxon>
        <taxon>Pasteurellaceae</taxon>
        <taxon>Actinobacillus</taxon>
    </lineage>
</organism>
<dbReference type="InterPro" id="IPR036411">
    <property type="entry name" value="TorD-like_sf"/>
</dbReference>
<dbReference type="SUPFAM" id="SSF89155">
    <property type="entry name" value="TorD-like"/>
    <property type="match status" value="1"/>
</dbReference>
<dbReference type="InterPro" id="IPR050289">
    <property type="entry name" value="TorD/DmsD_chaperones"/>
</dbReference>
<dbReference type="AlphaFoldDB" id="A0A448TRY5"/>
<reference evidence="1 2" key="1">
    <citation type="submission" date="2018-12" db="EMBL/GenBank/DDBJ databases">
        <authorList>
            <consortium name="Pathogen Informatics"/>
        </authorList>
    </citation>
    <scope>NUCLEOTIDE SEQUENCE [LARGE SCALE GENOMIC DNA]</scope>
    <source>
        <strain evidence="1 2">NCTC12871</strain>
    </source>
</reference>
<protein>
    <submittedName>
        <fullName evidence="1">TorD protein</fullName>
    </submittedName>
</protein>
<proteinExistence type="predicted"/>